<dbReference type="OrthoDB" id="10056738at2759"/>
<name>A0A9X6RLB5_HYPEX</name>
<keyword evidence="3" id="KW-1185">Reference proteome</keyword>
<dbReference type="InterPro" id="IPR037177">
    <property type="entry name" value="DLC_sf"/>
</dbReference>
<proteinExistence type="predicted"/>
<dbReference type="GO" id="GO:0030286">
    <property type="term" value="C:dynein complex"/>
    <property type="evidence" value="ECO:0007669"/>
    <property type="project" value="InterPro"/>
</dbReference>
<dbReference type="Gene3D" id="3.30.740.10">
    <property type="entry name" value="Protein Inhibitor Of Neuronal Nitric Oxide Synthase"/>
    <property type="match status" value="1"/>
</dbReference>
<dbReference type="InterPro" id="IPR001372">
    <property type="entry name" value="Dynein_light_chain_typ-1/2"/>
</dbReference>
<organism evidence="2 3">
    <name type="scientific">Hypsibius exemplaris</name>
    <name type="common">Freshwater tardigrade</name>
    <dbReference type="NCBI Taxonomy" id="2072580"/>
    <lineage>
        <taxon>Eukaryota</taxon>
        <taxon>Metazoa</taxon>
        <taxon>Ecdysozoa</taxon>
        <taxon>Tardigrada</taxon>
        <taxon>Eutardigrada</taxon>
        <taxon>Parachela</taxon>
        <taxon>Hypsibioidea</taxon>
        <taxon>Hypsibiidae</taxon>
        <taxon>Hypsibius</taxon>
    </lineage>
</organism>
<dbReference type="Proteomes" id="UP000192578">
    <property type="component" value="Unassembled WGS sequence"/>
</dbReference>
<gene>
    <name evidence="2" type="ORF">BV898_16278</name>
</gene>
<evidence type="ECO:0000313" key="3">
    <source>
        <dbReference type="Proteomes" id="UP000192578"/>
    </source>
</evidence>
<dbReference type="CDD" id="cd21450">
    <property type="entry name" value="DLC-like_DYNLL1-like"/>
    <property type="match status" value="1"/>
</dbReference>
<reference evidence="3" key="1">
    <citation type="submission" date="2017-01" db="EMBL/GenBank/DDBJ databases">
        <title>Comparative genomics of anhydrobiosis in the tardigrade Hypsibius dujardini.</title>
        <authorList>
            <person name="Yoshida Y."/>
            <person name="Koutsovoulos G."/>
            <person name="Laetsch D."/>
            <person name="Stevens L."/>
            <person name="Kumar S."/>
            <person name="Horikawa D."/>
            <person name="Ishino K."/>
            <person name="Komine S."/>
            <person name="Tomita M."/>
            <person name="Blaxter M."/>
            <person name="Arakawa K."/>
        </authorList>
    </citation>
    <scope>NUCLEOTIDE SEQUENCE [LARGE SCALE GENOMIC DNA]</scope>
    <source>
        <strain evidence="3">Z151</strain>
    </source>
</reference>
<sequence>MADEEDENQQPKAKKEKDSGLPELAPGDVINPIEYKMFEPANMQKTLAVAQRAVYSFQKELQGTLQKRLENIHIKLGTDDAHPIADKRVDRELFAGLQVWEEIDPVSGQLLELRGPTSTESEKDAVVEPLKPAAAAVPGGKYMGAPVHLHITPSVIAAMRGALPKAKVEDKNAMPPVNRRNAATPKQFEGVLRAQEKAEYGDYYETCEKMDRQWKESIGKRISELKPPVEKKVEIVKGKEGKELSLSQKQKISLGAGPDAAAPLLGAAAPSIVQTMSSRPNYVMPVIKKPSPGPKRPAGVPAFLDGVINYLTEAVSPDCNLESWLTPVTIQPVFRIRDIPPDVENTIMTIARVTHSKFIDDQGVAMHIRSALEKHHGYACKWHVVVGRKFGMQVNSDRGNFLFMYIGHLGYVVFRTFG</sequence>
<feature type="region of interest" description="Disordered" evidence="1">
    <location>
        <begin position="1"/>
        <end position="26"/>
    </location>
</feature>
<evidence type="ECO:0000256" key="1">
    <source>
        <dbReference type="SAM" id="MobiDB-lite"/>
    </source>
</evidence>
<dbReference type="SMART" id="SM01375">
    <property type="entry name" value="Dynein_light"/>
    <property type="match status" value="1"/>
</dbReference>
<dbReference type="GO" id="GO:0007017">
    <property type="term" value="P:microtubule-based process"/>
    <property type="evidence" value="ECO:0007669"/>
    <property type="project" value="InterPro"/>
</dbReference>
<evidence type="ECO:0008006" key="4">
    <source>
        <dbReference type="Google" id="ProtNLM"/>
    </source>
</evidence>
<dbReference type="Pfam" id="PF01221">
    <property type="entry name" value="Dynein_light"/>
    <property type="match status" value="1"/>
</dbReference>
<dbReference type="SUPFAM" id="SSF54648">
    <property type="entry name" value="DLC"/>
    <property type="match status" value="1"/>
</dbReference>
<dbReference type="EMBL" id="MTYJ01000240">
    <property type="protein sequence ID" value="OWA51815.1"/>
    <property type="molecule type" value="Genomic_DNA"/>
</dbReference>
<protein>
    <recommendedName>
        <fullName evidence="4">Dynein light chain</fullName>
    </recommendedName>
</protein>
<comment type="caution">
    <text evidence="2">The sequence shown here is derived from an EMBL/GenBank/DDBJ whole genome shotgun (WGS) entry which is preliminary data.</text>
</comment>
<dbReference type="AlphaFoldDB" id="A0A9X6RLB5"/>
<evidence type="ECO:0000313" key="2">
    <source>
        <dbReference type="EMBL" id="OWA51815.1"/>
    </source>
</evidence>
<accession>A0A9X6RLB5</accession>